<protein>
    <submittedName>
        <fullName evidence="3">Lactate racemase domain-containing protein</fullName>
    </submittedName>
</protein>
<dbReference type="PANTHER" id="PTHR33171">
    <property type="entry name" value="LAR_N DOMAIN-CONTAINING PROTEIN"/>
    <property type="match status" value="1"/>
</dbReference>
<dbReference type="RefSeq" id="WP_284132823.1">
    <property type="nucleotide sequence ID" value="NZ_JASKYM010000004.1"/>
</dbReference>
<accession>A0ABT7ED64</accession>
<evidence type="ECO:0000313" key="4">
    <source>
        <dbReference type="Proteomes" id="UP001301012"/>
    </source>
</evidence>
<evidence type="ECO:0000313" key="3">
    <source>
        <dbReference type="EMBL" id="MDK2563886.1"/>
    </source>
</evidence>
<evidence type="ECO:0000259" key="1">
    <source>
        <dbReference type="Pfam" id="PF09861"/>
    </source>
</evidence>
<dbReference type="InterPro" id="IPR018657">
    <property type="entry name" value="LarA-like_N"/>
</dbReference>
<dbReference type="InterPro" id="IPR048520">
    <property type="entry name" value="LarA_C"/>
</dbReference>
<dbReference type="PANTHER" id="PTHR33171:SF17">
    <property type="entry name" value="LARA-LIKE N-TERMINAL DOMAIN-CONTAINING PROTEIN"/>
    <property type="match status" value="1"/>
</dbReference>
<dbReference type="InterPro" id="IPR048068">
    <property type="entry name" value="LarA-like"/>
</dbReference>
<keyword evidence="4" id="KW-1185">Reference proteome</keyword>
<sequence>MGKDNYIIHTLVPKDTAYIVDVEKEVKTILGKPLSTNTLKSMINKDEKIEIIVSDTTRSWIKSDKFRIHFVGGEFEKDWLKGYNYIRSIYSESIQSEEDIIIAPAGGYPKDINLYQTIKTMDDALYGGKENEVLILLSECLDGLSGGEFLDWFKYRTLEGMENALKDNFTVSGYAAYKTVYTAKYRKVVLISSLDDELVGNFNMIPCHDLDGAIRIAYNLCNYEESKITLMPYGENTLPISL</sequence>
<dbReference type="Gene3D" id="3.90.226.30">
    <property type="match status" value="1"/>
</dbReference>
<organism evidence="3 4">
    <name type="scientific">Romboutsia sedimentorum</name>
    <dbReference type="NCBI Taxonomy" id="1368474"/>
    <lineage>
        <taxon>Bacteria</taxon>
        <taxon>Bacillati</taxon>
        <taxon>Bacillota</taxon>
        <taxon>Clostridia</taxon>
        <taxon>Peptostreptococcales</taxon>
        <taxon>Peptostreptococcaceae</taxon>
        <taxon>Romboutsia</taxon>
    </lineage>
</organism>
<comment type="caution">
    <text evidence="3">The sequence shown here is derived from an EMBL/GenBank/DDBJ whole genome shotgun (WGS) entry which is preliminary data.</text>
</comment>
<feature type="domain" description="Lactate racemase C-terminal" evidence="2">
    <location>
        <begin position="97"/>
        <end position="234"/>
    </location>
</feature>
<dbReference type="Pfam" id="PF21113">
    <property type="entry name" value="LarA_C"/>
    <property type="match status" value="1"/>
</dbReference>
<evidence type="ECO:0000259" key="2">
    <source>
        <dbReference type="Pfam" id="PF21113"/>
    </source>
</evidence>
<proteinExistence type="predicted"/>
<dbReference type="Proteomes" id="UP001301012">
    <property type="component" value="Unassembled WGS sequence"/>
</dbReference>
<dbReference type="InterPro" id="IPR043166">
    <property type="entry name" value="LarA-like_C"/>
</dbReference>
<dbReference type="Pfam" id="PF09861">
    <property type="entry name" value="Lar_N"/>
    <property type="match status" value="1"/>
</dbReference>
<reference evidence="3 4" key="1">
    <citation type="submission" date="2023-05" db="EMBL/GenBank/DDBJ databases">
        <title>Rombocin, a short stable natural nisin variant, displays selective antimicrobial activity against Listeria monocytogenes and employs dual mode of action to kill target bacterial strains.</title>
        <authorList>
            <person name="Wambui J."/>
            <person name="Stephan R."/>
            <person name="Kuipers O.P."/>
        </authorList>
    </citation>
    <scope>NUCLEOTIDE SEQUENCE [LARGE SCALE GENOMIC DNA]</scope>
    <source>
        <strain evidence="3 4">RC002</strain>
    </source>
</reference>
<feature type="domain" description="LarA-like N-terminal" evidence="1">
    <location>
        <begin position="4"/>
        <end position="66"/>
    </location>
</feature>
<dbReference type="EMBL" id="JASKYM010000004">
    <property type="protein sequence ID" value="MDK2563886.1"/>
    <property type="molecule type" value="Genomic_DNA"/>
</dbReference>
<gene>
    <name evidence="3" type="ORF">QOZ84_10020</name>
</gene>
<name>A0ABT7ED64_9FIRM</name>